<comment type="subcellular location">
    <subcellularLocation>
        <location evidence="1 7">Cell inner membrane</location>
        <topology evidence="1 7">Multi-pass membrane protein</topology>
    </subcellularLocation>
</comment>
<proteinExistence type="inferred from homology"/>
<gene>
    <name evidence="9" type="ORF">GS660_00120</name>
</gene>
<comment type="subunit">
    <text evidence="7">The complex comprises the extracytoplasmic solute receptor protein and the two transmembrane proteins.</text>
</comment>
<keyword evidence="2" id="KW-1003">Cell membrane</keyword>
<keyword evidence="4 7" id="KW-0812">Transmembrane</keyword>
<feature type="transmembrane region" description="Helical" evidence="7">
    <location>
        <begin position="276"/>
        <end position="295"/>
    </location>
</feature>
<feature type="transmembrane region" description="Helical" evidence="7">
    <location>
        <begin position="166"/>
        <end position="190"/>
    </location>
</feature>
<evidence type="ECO:0000313" key="9">
    <source>
        <dbReference type="EMBL" id="MZQ87499.1"/>
    </source>
</evidence>
<evidence type="ECO:0000256" key="7">
    <source>
        <dbReference type="RuleBase" id="RU369079"/>
    </source>
</evidence>
<dbReference type="OrthoDB" id="9790209at2"/>
<dbReference type="GO" id="GO:0005886">
    <property type="term" value="C:plasma membrane"/>
    <property type="evidence" value="ECO:0007669"/>
    <property type="project" value="UniProtKB-SubCell"/>
</dbReference>
<evidence type="ECO:0000256" key="5">
    <source>
        <dbReference type="ARBA" id="ARBA00022989"/>
    </source>
</evidence>
<comment type="function">
    <text evidence="7">Part of the tripartite ATP-independent periplasmic (TRAP) transport system.</text>
</comment>
<name>A0A6L8VDT8_9RHOB</name>
<keyword evidence="10" id="KW-1185">Reference proteome</keyword>
<feature type="transmembrane region" description="Helical" evidence="7">
    <location>
        <begin position="217"/>
        <end position="234"/>
    </location>
</feature>
<dbReference type="EMBL" id="WWNR01000001">
    <property type="protein sequence ID" value="MZQ87499.1"/>
    <property type="molecule type" value="Genomic_DNA"/>
</dbReference>
<feature type="transmembrane region" description="Helical" evidence="7">
    <location>
        <begin position="136"/>
        <end position="160"/>
    </location>
</feature>
<feature type="transmembrane region" description="Helical" evidence="7">
    <location>
        <begin position="240"/>
        <end position="256"/>
    </location>
</feature>
<feature type="transmembrane region" description="Helical" evidence="7">
    <location>
        <begin position="332"/>
        <end position="350"/>
    </location>
</feature>
<comment type="similarity">
    <text evidence="7">Belongs to the TRAP transporter large permease family.</text>
</comment>
<feature type="transmembrane region" description="Helical" evidence="7">
    <location>
        <begin position="356"/>
        <end position="379"/>
    </location>
</feature>
<keyword evidence="5 7" id="KW-1133">Transmembrane helix</keyword>
<evidence type="ECO:0000313" key="10">
    <source>
        <dbReference type="Proteomes" id="UP000477083"/>
    </source>
</evidence>
<evidence type="ECO:0000256" key="6">
    <source>
        <dbReference type="ARBA" id="ARBA00023136"/>
    </source>
</evidence>
<dbReference type="InterPro" id="IPR004681">
    <property type="entry name" value="TRAP_DctM"/>
</dbReference>
<evidence type="ECO:0000256" key="3">
    <source>
        <dbReference type="ARBA" id="ARBA00022519"/>
    </source>
</evidence>
<feature type="domain" description="TRAP C4-dicarboxylate transport system permease DctM subunit" evidence="8">
    <location>
        <begin position="7"/>
        <end position="416"/>
    </location>
</feature>
<evidence type="ECO:0000256" key="1">
    <source>
        <dbReference type="ARBA" id="ARBA00004429"/>
    </source>
</evidence>
<dbReference type="GO" id="GO:0022857">
    <property type="term" value="F:transmembrane transporter activity"/>
    <property type="evidence" value="ECO:0007669"/>
    <property type="project" value="UniProtKB-UniRule"/>
</dbReference>
<reference evidence="9 10" key="1">
    <citation type="submission" date="2020-01" db="EMBL/GenBank/DDBJ databases">
        <title>Frigidibacter albus SP32T (=CGMCC 1.13995T).</title>
        <authorList>
            <person name="Liao X."/>
        </authorList>
    </citation>
    <scope>NUCLEOTIDE SEQUENCE [LARGE SCALE GENOMIC DNA]</scope>
    <source>
        <strain evidence="9 10">SP32</strain>
    </source>
</reference>
<evidence type="ECO:0000256" key="2">
    <source>
        <dbReference type="ARBA" id="ARBA00022475"/>
    </source>
</evidence>
<feature type="transmembrane region" description="Helical" evidence="7">
    <location>
        <begin position="399"/>
        <end position="420"/>
    </location>
</feature>
<dbReference type="NCBIfam" id="TIGR00786">
    <property type="entry name" value="dctM"/>
    <property type="match status" value="1"/>
</dbReference>
<dbReference type="PIRSF" id="PIRSF006066">
    <property type="entry name" value="HI0050"/>
    <property type="match status" value="1"/>
</dbReference>
<dbReference type="PANTHER" id="PTHR33362:SF5">
    <property type="entry name" value="C4-DICARBOXYLATE TRAP TRANSPORTER LARGE PERMEASE PROTEIN DCTM"/>
    <property type="match status" value="1"/>
</dbReference>
<organism evidence="9 10">
    <name type="scientific">Frigidibacter albus</name>
    <dbReference type="NCBI Taxonomy" id="1465486"/>
    <lineage>
        <taxon>Bacteria</taxon>
        <taxon>Pseudomonadati</taxon>
        <taxon>Pseudomonadota</taxon>
        <taxon>Alphaproteobacteria</taxon>
        <taxon>Rhodobacterales</taxon>
        <taxon>Paracoccaceae</taxon>
        <taxon>Frigidibacter</taxon>
    </lineage>
</organism>
<dbReference type="Pfam" id="PF06808">
    <property type="entry name" value="DctM"/>
    <property type="match status" value="1"/>
</dbReference>
<keyword evidence="7" id="KW-0813">Transport</keyword>
<dbReference type="Proteomes" id="UP000477083">
    <property type="component" value="Unassembled WGS sequence"/>
</dbReference>
<evidence type="ECO:0000256" key="4">
    <source>
        <dbReference type="ARBA" id="ARBA00022692"/>
    </source>
</evidence>
<feature type="transmembrane region" description="Helical" evidence="7">
    <location>
        <begin position="6"/>
        <end position="34"/>
    </location>
</feature>
<feature type="transmembrane region" description="Helical" evidence="7">
    <location>
        <begin position="46"/>
        <end position="69"/>
    </location>
</feature>
<accession>A0A6L8VDT8</accession>
<dbReference type="InterPro" id="IPR010656">
    <property type="entry name" value="DctM"/>
</dbReference>
<dbReference type="PANTHER" id="PTHR33362">
    <property type="entry name" value="SIALIC ACID TRAP TRANSPORTER PERMEASE PROTEIN SIAT-RELATED"/>
    <property type="match status" value="1"/>
</dbReference>
<keyword evidence="6 7" id="KW-0472">Membrane</keyword>
<protein>
    <recommendedName>
        <fullName evidence="7">TRAP transporter large permease protein</fullName>
    </recommendedName>
</protein>
<feature type="transmembrane region" description="Helical" evidence="7">
    <location>
        <begin position="301"/>
        <end position="325"/>
    </location>
</feature>
<comment type="caution">
    <text evidence="9">The sequence shown here is derived from an EMBL/GenBank/DDBJ whole genome shotgun (WGS) entry which is preliminary data.</text>
</comment>
<evidence type="ECO:0000259" key="8">
    <source>
        <dbReference type="Pfam" id="PF06808"/>
    </source>
</evidence>
<feature type="transmembrane region" description="Helical" evidence="7">
    <location>
        <begin position="92"/>
        <end position="115"/>
    </location>
</feature>
<dbReference type="RefSeq" id="WP_161342198.1">
    <property type="nucleotide sequence ID" value="NZ_BMGW01000001.1"/>
</dbReference>
<keyword evidence="3 7" id="KW-0997">Cell inner membrane</keyword>
<sequence length="429" mass="45666">MTALLIFGALIALLLTGMPIFAALGLASLGVLWVMEGRIDAMADTVFASLNTPLLAAIPMFAFMAHVMIRTRVVDDLFDMANKLVGHVKGGLGFATILSCTVFASISGSSVATALTIGSTAIPQMQKYGYRPRDTYGIIAAGGTLGILIPPSGPMILYAIVSDASIGALFLAGLIPGLIVAAIFAVFSWVQANAHGETQKQDWVGAPEVLRALRRSIWAVLMPPVIMGGIYLGVFTATEAAGIGALYALLVAVFVYRNLSLRDLWECLWETMRTTAMLFMIIAAAAIFGHAITLIRLPAQIVEAVTALGLGQTAFLLLVMAAIFVMGMFLETIAIILITTPIILPSLLVLDINPVWYGIMLMINLELALITPPVGMNLFVIKGITGAPLADVIRGSMPYVVLLMLSLALIWLFPALSLWLPTVAGFGRF</sequence>
<dbReference type="AlphaFoldDB" id="A0A6L8VDT8"/>